<dbReference type="Proteomes" id="UP000199001">
    <property type="component" value="Unassembled WGS sequence"/>
</dbReference>
<evidence type="ECO:0000313" key="2">
    <source>
        <dbReference type="EMBL" id="SCL44541.1"/>
    </source>
</evidence>
<gene>
    <name evidence="2" type="ORF">GA0070606_0338</name>
</gene>
<feature type="signal peptide" evidence="1">
    <location>
        <begin position="1"/>
        <end position="29"/>
    </location>
</feature>
<sequence length="145" mass="15711">MIKKAVRFAVALGAGIGMAVVAIPGAASAANNGYAWACWKAPDDRINGGCAKLYANGEILRVEDMQADGWGVRAQIQKYVPDSKGVKRWVNHSTPCFDDTSTSNTNGGMTVCNYNTAENIPIRVHIWASRNGVYKYHNYSPSIKS</sequence>
<keyword evidence="1" id="KW-0732">Signal</keyword>
<accession>A0A1C6TSD6</accession>
<organism evidence="2 3">
    <name type="scientific">Micromonospora citrea</name>
    <dbReference type="NCBI Taxonomy" id="47855"/>
    <lineage>
        <taxon>Bacteria</taxon>
        <taxon>Bacillati</taxon>
        <taxon>Actinomycetota</taxon>
        <taxon>Actinomycetes</taxon>
        <taxon>Micromonosporales</taxon>
        <taxon>Micromonosporaceae</taxon>
        <taxon>Micromonospora</taxon>
    </lineage>
</organism>
<evidence type="ECO:0008006" key="4">
    <source>
        <dbReference type="Google" id="ProtNLM"/>
    </source>
</evidence>
<evidence type="ECO:0000313" key="3">
    <source>
        <dbReference type="Proteomes" id="UP000199001"/>
    </source>
</evidence>
<proteinExistence type="predicted"/>
<keyword evidence="3" id="KW-1185">Reference proteome</keyword>
<dbReference type="AlphaFoldDB" id="A0A1C6TSD6"/>
<dbReference type="EMBL" id="FMHZ01000002">
    <property type="protein sequence ID" value="SCL44541.1"/>
    <property type="molecule type" value="Genomic_DNA"/>
</dbReference>
<dbReference type="OrthoDB" id="4194406at2"/>
<protein>
    <recommendedName>
        <fullName evidence="4">Peptidase inhibitor family I36</fullName>
    </recommendedName>
</protein>
<evidence type="ECO:0000256" key="1">
    <source>
        <dbReference type="SAM" id="SignalP"/>
    </source>
</evidence>
<name>A0A1C6TSD6_9ACTN</name>
<reference evidence="3" key="1">
    <citation type="submission" date="2016-06" db="EMBL/GenBank/DDBJ databases">
        <authorList>
            <person name="Varghese N."/>
            <person name="Submissions Spin"/>
        </authorList>
    </citation>
    <scope>NUCLEOTIDE SEQUENCE [LARGE SCALE GENOMIC DNA]</scope>
    <source>
        <strain evidence="3">DSM 43903</strain>
    </source>
</reference>
<dbReference type="RefSeq" id="WP_091094730.1">
    <property type="nucleotide sequence ID" value="NZ_FMHZ01000002.1"/>
</dbReference>
<feature type="chain" id="PRO_5008747012" description="Peptidase inhibitor family I36" evidence="1">
    <location>
        <begin position="30"/>
        <end position="145"/>
    </location>
</feature>